<comment type="caution">
    <text evidence="2">The sequence shown here is derived from an EMBL/GenBank/DDBJ whole genome shotgun (WGS) entry which is preliminary data.</text>
</comment>
<feature type="region of interest" description="Disordered" evidence="1">
    <location>
        <begin position="90"/>
        <end position="110"/>
    </location>
</feature>
<keyword evidence="3" id="KW-1185">Reference proteome</keyword>
<evidence type="ECO:0000313" key="3">
    <source>
        <dbReference type="Proteomes" id="UP000299102"/>
    </source>
</evidence>
<dbReference type="EMBL" id="BGZK01000741">
    <property type="protein sequence ID" value="GBP58655.1"/>
    <property type="molecule type" value="Genomic_DNA"/>
</dbReference>
<evidence type="ECO:0000313" key="2">
    <source>
        <dbReference type="EMBL" id="GBP58655.1"/>
    </source>
</evidence>
<sequence length="110" mass="12230">MKEEGQGGFGLGEPIRFRRTDTAVCFKLSFECREHVPADDLISDVMPHVHDRTQCNLNHAVQAEKWQEEINGAAESDFHAKSERAMGCSLVTSGGRGRDGALPKQTFRNL</sequence>
<organism evidence="2 3">
    <name type="scientific">Eumeta variegata</name>
    <name type="common">Bagworm moth</name>
    <name type="synonym">Eumeta japonica</name>
    <dbReference type="NCBI Taxonomy" id="151549"/>
    <lineage>
        <taxon>Eukaryota</taxon>
        <taxon>Metazoa</taxon>
        <taxon>Ecdysozoa</taxon>
        <taxon>Arthropoda</taxon>
        <taxon>Hexapoda</taxon>
        <taxon>Insecta</taxon>
        <taxon>Pterygota</taxon>
        <taxon>Neoptera</taxon>
        <taxon>Endopterygota</taxon>
        <taxon>Lepidoptera</taxon>
        <taxon>Glossata</taxon>
        <taxon>Ditrysia</taxon>
        <taxon>Tineoidea</taxon>
        <taxon>Psychidae</taxon>
        <taxon>Oiketicinae</taxon>
        <taxon>Eumeta</taxon>
    </lineage>
</organism>
<gene>
    <name evidence="2" type="ORF">EVAR_38116_1</name>
</gene>
<accession>A0A4C1X8S4</accession>
<reference evidence="2 3" key="1">
    <citation type="journal article" date="2019" name="Commun. Biol.">
        <title>The bagworm genome reveals a unique fibroin gene that provides high tensile strength.</title>
        <authorList>
            <person name="Kono N."/>
            <person name="Nakamura H."/>
            <person name="Ohtoshi R."/>
            <person name="Tomita M."/>
            <person name="Numata K."/>
            <person name="Arakawa K."/>
        </authorList>
    </citation>
    <scope>NUCLEOTIDE SEQUENCE [LARGE SCALE GENOMIC DNA]</scope>
</reference>
<evidence type="ECO:0000256" key="1">
    <source>
        <dbReference type="SAM" id="MobiDB-lite"/>
    </source>
</evidence>
<proteinExistence type="predicted"/>
<dbReference type="Proteomes" id="UP000299102">
    <property type="component" value="Unassembled WGS sequence"/>
</dbReference>
<name>A0A4C1X8S4_EUMVA</name>
<dbReference type="AlphaFoldDB" id="A0A4C1X8S4"/>
<protein>
    <submittedName>
        <fullName evidence="2">Uncharacterized protein</fullName>
    </submittedName>
</protein>